<dbReference type="STRING" id="192904.SAMN04488514_11689"/>
<dbReference type="EMBL" id="FNGV01000016">
    <property type="protein sequence ID" value="SDM88825.1"/>
    <property type="molecule type" value="Genomic_DNA"/>
</dbReference>
<evidence type="ECO:0000313" key="2">
    <source>
        <dbReference type="Proteomes" id="UP000199440"/>
    </source>
</evidence>
<protein>
    <submittedName>
        <fullName evidence="1">Uncharacterized protein</fullName>
    </submittedName>
</protein>
<dbReference type="AlphaFoldDB" id="A0A1G9WXM3"/>
<organism evidence="1 2">
    <name type="scientific">Kriegella aquimaris</name>
    <dbReference type="NCBI Taxonomy" id="192904"/>
    <lineage>
        <taxon>Bacteria</taxon>
        <taxon>Pseudomonadati</taxon>
        <taxon>Bacteroidota</taxon>
        <taxon>Flavobacteriia</taxon>
        <taxon>Flavobacteriales</taxon>
        <taxon>Flavobacteriaceae</taxon>
        <taxon>Kriegella</taxon>
    </lineage>
</organism>
<reference evidence="1 2" key="1">
    <citation type="submission" date="2016-10" db="EMBL/GenBank/DDBJ databases">
        <authorList>
            <person name="de Groot N.N."/>
        </authorList>
    </citation>
    <scope>NUCLEOTIDE SEQUENCE [LARGE SCALE GENOMIC DNA]</scope>
    <source>
        <strain evidence="1 2">DSM 19886</strain>
    </source>
</reference>
<keyword evidence="2" id="KW-1185">Reference proteome</keyword>
<accession>A0A1G9WXM3</accession>
<name>A0A1G9WXM3_9FLAO</name>
<sequence length="46" mass="5249">MVKNACATLVYLQIYHNIPVLEYASFVFCTNSFLNNALVGHFYFAT</sequence>
<dbReference type="Proteomes" id="UP000199440">
    <property type="component" value="Unassembled WGS sequence"/>
</dbReference>
<evidence type="ECO:0000313" key="1">
    <source>
        <dbReference type="EMBL" id="SDM88825.1"/>
    </source>
</evidence>
<proteinExistence type="predicted"/>
<gene>
    <name evidence="1" type="ORF">SAMN04488514_11689</name>
</gene>